<protein>
    <recommendedName>
        <fullName evidence="1 2">Protein ApaG</fullName>
    </recommendedName>
</protein>
<dbReference type="SUPFAM" id="SSF110069">
    <property type="entry name" value="ApaG-like"/>
    <property type="match status" value="1"/>
</dbReference>
<evidence type="ECO:0000256" key="1">
    <source>
        <dbReference type="ARBA" id="ARBA00017693"/>
    </source>
</evidence>
<evidence type="ECO:0000313" key="5">
    <source>
        <dbReference type="Proteomes" id="UP000050297"/>
    </source>
</evidence>
<sequence length="133" mass="14835">MDFKAYCMPDSRYKVDVSVVTRFLSEQSQPEQNRFAFAYTITVHNNGELPARLLSRHWAITDGDGNVEEVRGEGVVGQQPLIKNGHSHTYSSGTVMTTKVGNMQGTYQMLAEDGKRFDAVIEPFRLAVPGSLH</sequence>
<comment type="caution">
    <text evidence="4">The sequence shown here is derived from an EMBL/GenBank/DDBJ whole genome shotgun (WGS) entry which is preliminary data.</text>
</comment>
<feature type="domain" description="ApaG" evidence="3">
    <location>
        <begin position="9"/>
        <end position="133"/>
    </location>
</feature>
<dbReference type="AlphaFoldDB" id="A0A0L8IQG9"/>
<dbReference type="InterPro" id="IPR036767">
    <property type="entry name" value="ApaG_sf"/>
</dbReference>
<dbReference type="Pfam" id="PF04379">
    <property type="entry name" value="DUF525"/>
    <property type="match status" value="1"/>
</dbReference>
<evidence type="ECO:0000313" key="4">
    <source>
        <dbReference type="EMBL" id="KPW09906.1"/>
    </source>
</evidence>
<proteinExistence type="inferred from homology"/>
<dbReference type="NCBIfam" id="NF003967">
    <property type="entry name" value="PRK05461.1"/>
    <property type="match status" value="1"/>
</dbReference>
<dbReference type="Gene3D" id="2.60.40.1470">
    <property type="entry name" value="ApaG domain"/>
    <property type="match status" value="1"/>
</dbReference>
<evidence type="ECO:0000259" key="3">
    <source>
        <dbReference type="PROSITE" id="PS51087"/>
    </source>
</evidence>
<dbReference type="InterPro" id="IPR007474">
    <property type="entry name" value="ApaG_domain"/>
</dbReference>
<dbReference type="Proteomes" id="UP000050297">
    <property type="component" value="Unassembled WGS sequence"/>
</dbReference>
<dbReference type="PANTHER" id="PTHR14289">
    <property type="entry name" value="F-BOX ONLY PROTEIN 3"/>
    <property type="match status" value="1"/>
</dbReference>
<name>A0A0L8IQG9_PSESX</name>
<dbReference type="GO" id="GO:0070987">
    <property type="term" value="P:error-free translesion synthesis"/>
    <property type="evidence" value="ECO:0007669"/>
    <property type="project" value="TreeGrafter"/>
</dbReference>
<gene>
    <name evidence="2" type="primary">apaG</name>
    <name evidence="4" type="ORF">ALO91_00910</name>
</gene>
<dbReference type="PATRIC" id="fig|199198.4.peg.36"/>
<reference evidence="4 5" key="1">
    <citation type="submission" date="2015-09" db="EMBL/GenBank/DDBJ databases">
        <title>Genome announcement of multiple Pseudomonas syringae strains.</title>
        <authorList>
            <person name="Thakur S."/>
            <person name="Wang P.W."/>
            <person name="Gong Y."/>
            <person name="Weir B.S."/>
            <person name="Guttman D.S."/>
        </authorList>
    </citation>
    <scope>NUCLEOTIDE SEQUENCE [LARGE SCALE GENOMIC DNA]</scope>
    <source>
        <strain evidence="4 5">ICMP2802</strain>
    </source>
</reference>
<accession>A0A0L8IQG9</accession>
<dbReference type="PANTHER" id="PTHR14289:SF16">
    <property type="entry name" value="POLYMERASE DELTA-INTERACTING PROTEIN 2"/>
    <property type="match status" value="1"/>
</dbReference>
<organism evidence="4 5">
    <name type="scientific">Pseudomonas syringae pv. aceris</name>
    <dbReference type="NCBI Taxonomy" id="199198"/>
    <lineage>
        <taxon>Bacteria</taxon>
        <taxon>Pseudomonadati</taxon>
        <taxon>Pseudomonadota</taxon>
        <taxon>Gammaproteobacteria</taxon>
        <taxon>Pseudomonadales</taxon>
        <taxon>Pseudomonadaceae</taxon>
        <taxon>Pseudomonas</taxon>
        <taxon>Pseudomonas syringae</taxon>
    </lineage>
</organism>
<dbReference type="EMBL" id="LJPM01000571">
    <property type="protein sequence ID" value="KPW09906.1"/>
    <property type="molecule type" value="Genomic_DNA"/>
</dbReference>
<dbReference type="PROSITE" id="PS51087">
    <property type="entry name" value="APAG"/>
    <property type="match status" value="1"/>
</dbReference>
<evidence type="ECO:0000256" key="2">
    <source>
        <dbReference type="HAMAP-Rule" id="MF_00791"/>
    </source>
</evidence>
<dbReference type="InterPro" id="IPR023065">
    <property type="entry name" value="Uncharacterised_ApaG"/>
</dbReference>
<dbReference type="HAMAP" id="MF_00791">
    <property type="entry name" value="ApaG"/>
    <property type="match status" value="1"/>
</dbReference>